<keyword evidence="4" id="KW-0808">Transferase</keyword>
<dbReference type="RefSeq" id="WP_260796564.1">
    <property type="nucleotide sequence ID" value="NZ_CP093313.1"/>
</dbReference>
<keyword evidence="5" id="KW-1185">Reference proteome</keyword>
<dbReference type="Pfam" id="PF02397">
    <property type="entry name" value="Bac_transf"/>
    <property type="match status" value="1"/>
</dbReference>
<proteinExistence type="inferred from homology"/>
<feature type="transmembrane region" description="Helical" evidence="2">
    <location>
        <begin position="181"/>
        <end position="205"/>
    </location>
</feature>
<keyword evidence="2" id="KW-1133">Transmembrane helix</keyword>
<reference evidence="4" key="1">
    <citation type="submission" date="2021-04" db="EMBL/GenBank/DDBJ databases">
        <title>Phylogenetic analysis of Acidobacteriaceae.</title>
        <authorList>
            <person name="Qiu L."/>
            <person name="Zhang Q."/>
        </authorList>
    </citation>
    <scope>NUCLEOTIDE SEQUENCE</scope>
    <source>
        <strain evidence="4">DSM 25168</strain>
    </source>
</reference>
<dbReference type="AlphaFoldDB" id="A0A9J7BZ13"/>
<dbReference type="GO" id="GO:0016780">
    <property type="term" value="F:phosphotransferase activity, for other substituted phosphate groups"/>
    <property type="evidence" value="ECO:0007669"/>
    <property type="project" value="TreeGrafter"/>
</dbReference>
<organism evidence="4 5">
    <name type="scientific">Occallatibacter riparius</name>
    <dbReference type="NCBI Taxonomy" id="1002689"/>
    <lineage>
        <taxon>Bacteria</taxon>
        <taxon>Pseudomonadati</taxon>
        <taxon>Acidobacteriota</taxon>
        <taxon>Terriglobia</taxon>
        <taxon>Terriglobales</taxon>
        <taxon>Acidobacteriaceae</taxon>
        <taxon>Occallatibacter</taxon>
    </lineage>
</organism>
<dbReference type="InterPro" id="IPR003362">
    <property type="entry name" value="Bact_transf"/>
</dbReference>
<keyword evidence="2" id="KW-0812">Transmembrane</keyword>
<evidence type="ECO:0000256" key="1">
    <source>
        <dbReference type="ARBA" id="ARBA00006464"/>
    </source>
</evidence>
<dbReference type="KEGG" id="orp:MOP44_13475"/>
<dbReference type="PANTHER" id="PTHR30576">
    <property type="entry name" value="COLANIC BIOSYNTHESIS UDP-GLUCOSE LIPID CARRIER TRANSFERASE"/>
    <property type="match status" value="1"/>
</dbReference>
<accession>A0A9J7BZ13</accession>
<keyword evidence="2" id="KW-0472">Membrane</keyword>
<name>A0A9J7BZ13_9BACT</name>
<evidence type="ECO:0000313" key="5">
    <source>
        <dbReference type="Proteomes" id="UP001059380"/>
    </source>
</evidence>
<evidence type="ECO:0000256" key="2">
    <source>
        <dbReference type="SAM" id="Phobius"/>
    </source>
</evidence>
<evidence type="ECO:0000313" key="4">
    <source>
        <dbReference type="EMBL" id="UWZ86925.1"/>
    </source>
</evidence>
<feature type="domain" description="Bacterial sugar transferase" evidence="3">
    <location>
        <begin position="179"/>
        <end position="379"/>
    </location>
</feature>
<protein>
    <submittedName>
        <fullName evidence="4">Sugar transferase</fullName>
    </submittedName>
</protein>
<evidence type="ECO:0000259" key="3">
    <source>
        <dbReference type="Pfam" id="PF02397"/>
    </source>
</evidence>
<sequence length="385" mass="43949">MRSVRVEDSPRRTNPVLEALAGDQRETLGENSFRRMIAVERKRSERSKEPFLLLLVELGDEQEPKDNRKVLERMLEALRLCSRETDVIGWYKEHSAIGVMFTGLVVKDKDLIRSTLLSRVSDLLRNELTFDQFDEVRLSFHFFPDAWDHEKDGDGPTNVTLYPDLMNPPAKKKSLLMMKRAIDVVASGLGLLVLSPVFAAIAILIKLTSKGPVLFKQQRVGQYGKLFTVLKFRSMFVNNDHSVHQEYVTKLIANQAQRHGATGAGDGVYKLTNDRRITPLGEFLRRTSLDELPQIFNVLLGEMSLVGPRPAIPYELAAYQTWHRRRILEAKPGITGLWQVTGRSLVKFDDMVRLDLRYANSWSLWLDLWILVRTPMAVIRGSGAY</sequence>
<dbReference type="PANTHER" id="PTHR30576:SF10">
    <property type="entry name" value="SLL5057 PROTEIN"/>
    <property type="match status" value="1"/>
</dbReference>
<dbReference type="EMBL" id="CP093313">
    <property type="protein sequence ID" value="UWZ86925.1"/>
    <property type="molecule type" value="Genomic_DNA"/>
</dbReference>
<dbReference type="Proteomes" id="UP001059380">
    <property type="component" value="Chromosome"/>
</dbReference>
<gene>
    <name evidence="4" type="ORF">MOP44_13475</name>
</gene>
<comment type="similarity">
    <text evidence="1">Belongs to the bacterial sugar transferase family.</text>
</comment>